<comment type="caution">
    <text evidence="1">The sequence shown here is derived from an EMBL/GenBank/DDBJ whole genome shotgun (WGS) entry which is preliminary data.</text>
</comment>
<proteinExistence type="predicted"/>
<feature type="non-terminal residue" evidence="1">
    <location>
        <position position="1"/>
    </location>
</feature>
<dbReference type="PANTHER" id="PTHR12224">
    <property type="entry name" value="BETA-1,4-MANNOSYL-GLYCOPROTEIN BETA-1,4-N-ACETYLGLUCOSAMINYL-TRANSFERASE"/>
    <property type="match status" value="1"/>
</dbReference>
<dbReference type="InterPro" id="IPR006813">
    <property type="entry name" value="Glyco_trans_17"/>
</dbReference>
<keyword evidence="2" id="KW-1185">Reference proteome</keyword>
<dbReference type="Proteomes" id="UP001189429">
    <property type="component" value="Unassembled WGS sequence"/>
</dbReference>
<gene>
    <name evidence="1" type="ORF">PCOR1329_LOCUS75813</name>
</gene>
<reference evidence="1" key="1">
    <citation type="submission" date="2023-10" db="EMBL/GenBank/DDBJ databases">
        <authorList>
            <person name="Chen Y."/>
            <person name="Shah S."/>
            <person name="Dougan E. K."/>
            <person name="Thang M."/>
            <person name="Chan C."/>
        </authorList>
    </citation>
    <scope>NUCLEOTIDE SEQUENCE [LARGE SCALE GENOMIC DNA]</scope>
</reference>
<sequence length="214" mass="24681">IAKESDCEWHGWAPRASGRVRVFDLMTFMNELEVVEARFHELYEMVEAFVSRRRLGMTHQGSRRNSTFASCRSTPGCHARFGPFLDKVHYTFVGSLPSCGLGEAWSCENAHRELLTEAFVAAGGTDEDVAIVGDADEFPRASTSWALAHCEVPERMNIETDFYYPDTVHFTAYGYPYRFYLFRLLLLRLRLLLLLPRPLRLLLLIVFSRHWLLL</sequence>
<dbReference type="Pfam" id="PF04724">
    <property type="entry name" value="Glyco_transf_17"/>
    <property type="match status" value="1"/>
</dbReference>
<dbReference type="PANTHER" id="PTHR12224:SF0">
    <property type="entry name" value="BETA-1,4-MANNOSYL-GLYCOPROTEIN 4-BETA-N-ACETYLGLUCOSAMINYLTRANSFERASE"/>
    <property type="match status" value="1"/>
</dbReference>
<organism evidence="1 2">
    <name type="scientific">Prorocentrum cordatum</name>
    <dbReference type="NCBI Taxonomy" id="2364126"/>
    <lineage>
        <taxon>Eukaryota</taxon>
        <taxon>Sar</taxon>
        <taxon>Alveolata</taxon>
        <taxon>Dinophyceae</taxon>
        <taxon>Prorocentrales</taxon>
        <taxon>Prorocentraceae</taxon>
        <taxon>Prorocentrum</taxon>
    </lineage>
</organism>
<name>A0ABN9XFA0_9DINO</name>
<dbReference type="EMBL" id="CAUYUJ010020375">
    <property type="protein sequence ID" value="CAK0897729.1"/>
    <property type="molecule type" value="Genomic_DNA"/>
</dbReference>
<accession>A0ABN9XFA0</accession>
<evidence type="ECO:0000313" key="1">
    <source>
        <dbReference type="EMBL" id="CAK0897729.1"/>
    </source>
</evidence>
<evidence type="ECO:0000313" key="2">
    <source>
        <dbReference type="Proteomes" id="UP001189429"/>
    </source>
</evidence>
<protein>
    <submittedName>
        <fullName evidence="1">Uncharacterized protein</fullName>
    </submittedName>
</protein>